<keyword evidence="2" id="KW-1185">Reference proteome</keyword>
<evidence type="ECO:0000313" key="2">
    <source>
        <dbReference type="Proteomes" id="UP001162992"/>
    </source>
</evidence>
<protein>
    <submittedName>
        <fullName evidence="1">Uncharacterized protein</fullName>
    </submittedName>
</protein>
<gene>
    <name evidence="1" type="ORF">O6H91_07G028200</name>
</gene>
<dbReference type="Proteomes" id="UP001162992">
    <property type="component" value="Chromosome 7"/>
</dbReference>
<dbReference type="EMBL" id="CM055098">
    <property type="protein sequence ID" value="KAJ7548809.1"/>
    <property type="molecule type" value="Genomic_DNA"/>
</dbReference>
<organism evidence="1 2">
    <name type="scientific">Diphasiastrum complanatum</name>
    <name type="common">Issler's clubmoss</name>
    <name type="synonym">Lycopodium complanatum</name>
    <dbReference type="NCBI Taxonomy" id="34168"/>
    <lineage>
        <taxon>Eukaryota</taxon>
        <taxon>Viridiplantae</taxon>
        <taxon>Streptophyta</taxon>
        <taxon>Embryophyta</taxon>
        <taxon>Tracheophyta</taxon>
        <taxon>Lycopodiopsida</taxon>
        <taxon>Lycopodiales</taxon>
        <taxon>Lycopodiaceae</taxon>
        <taxon>Lycopodioideae</taxon>
        <taxon>Diphasiastrum</taxon>
    </lineage>
</organism>
<accession>A0ACC2D3G7</accession>
<name>A0ACC2D3G7_DIPCM</name>
<proteinExistence type="predicted"/>
<reference evidence="2" key="1">
    <citation type="journal article" date="2024" name="Proc. Natl. Acad. Sci. U.S.A.">
        <title>Extraordinary preservation of gene collinearity over three hundred million years revealed in homosporous lycophytes.</title>
        <authorList>
            <person name="Li C."/>
            <person name="Wickell D."/>
            <person name="Kuo L.Y."/>
            <person name="Chen X."/>
            <person name="Nie B."/>
            <person name="Liao X."/>
            <person name="Peng D."/>
            <person name="Ji J."/>
            <person name="Jenkins J."/>
            <person name="Williams M."/>
            <person name="Shu S."/>
            <person name="Plott C."/>
            <person name="Barry K."/>
            <person name="Rajasekar S."/>
            <person name="Grimwood J."/>
            <person name="Han X."/>
            <person name="Sun S."/>
            <person name="Hou Z."/>
            <person name="He W."/>
            <person name="Dai G."/>
            <person name="Sun C."/>
            <person name="Schmutz J."/>
            <person name="Leebens-Mack J.H."/>
            <person name="Li F.W."/>
            <person name="Wang L."/>
        </authorList>
    </citation>
    <scope>NUCLEOTIDE SEQUENCE [LARGE SCALE GENOMIC DNA]</scope>
    <source>
        <strain evidence="2">cv. PW_Plant_1</strain>
    </source>
</reference>
<comment type="caution">
    <text evidence="1">The sequence shown here is derived from an EMBL/GenBank/DDBJ whole genome shotgun (WGS) entry which is preliminary data.</text>
</comment>
<sequence length="1731" mass="193571">MVKRKQSRPRKACEEAPSGSAGSGAHNLEYNDSLNNARKRPCNRASGIPSLATEDLVILTQYDKTSDVDIAEISLDSVVFDVPILQQHEAGKFTIPQDSLDQVQILMPVAQSLNEDGFESISGRKLSIQYIVHMPSELQCDSVNYQTLDFHAASITKTSTVLLGGYISCPSTAVLGFFHLLKKKLLGIRLVGPIKSECFTVWPQEEIKTVRIFAKNAAFDGTSESSLTWHKSMHNVMIWLRPELSIKTLYDDREDFTLGKEDVGNNEEPSNTNKIYDAVKPSGKEPTLDIQLEGLFPELRPYQRRAAYWMVQRERGPLVSCSVGLDAVQDSSSASTSFEEEQESILQRSGSPIWIVVHSIDKSHQFFYNPFSGCISREPRDCYSYVHGGILADEMGLGKTVELLACILANPYKIPLGSYHSADKAVERLQDELQQRRHERIDCPCGTTVEEEEDTRGWVQCDACDAWQHMYCVGYGSEFTEQKLFDRWVAAVFNGNIGIKEGRKKSGSSMGTRKARADGGMKRSRNAAKKYSTKLNDVVGDERNEESFICGECAELIANTEVEGDCGTTLIVCPTSILHQWQEEIKMHTKRGALRVIVYQGVGKGCFTVTDSKTTAAEKSYRFGIVCAADLAAADIVITTYDILRSDLFHDANMLDANRCLRYNKRYRMIPTPLTKLRWWRICLDEAQMVESNTARATEMALRLHSEHSWCITGTPIQCGLDDLFGLLRFLKAEPFNDYRWWTQALKEPYEEGKGGAKKLMHSFLRKFMWRSTKAQVANELNLPSQEVKVSWLNFSAIERHFYEGQHERCANKAREVINYIKKAEGQLSQPKSDNMVIEKLLSHAEAAKLMNPLLRLRQACCHPQVGSAGIRSLQRRPMTMDEILGVLIENTRCEGEEAQRNMVGALNGLAALAIIESNFLQAVSVYREVLASTHQNEDKFRVDPLQKLHTLHNLADVLGLLQDVPVPGTDLCMDGNQPIDKHIVESAKSSIPRTLRDDFLLKECQEVRGKYMSPLYSKLAVAREDFESSYKQVLDIRKWSTWWLEALTIIQKSKKNARDLTKKIRDSLLETDHLQTGQNHSNASSLALRFRDMNGLKLVLQVELDAIASARGQLMERLTEIDKQMDNPGASLVENAGFCPQCQPSQSGPLCTHCKMDELFQAYENRLFLLRASANETISAEAATDAQQRAFNRHRLGEVLKSLSHKTPYVVDGKRDKGASAGGVARVIGHPSETERILSIIKTYAKGILGGDEATAAKQQLQSLAAMRKEWLQARALAVAQRNVLYAFSELSISTVRLSVWCAGEGRISKSEELAKLHPEEVPAKNAELTAEKFEALNFLHRAKGQLRYLEGLAKCRGTESDKNQVTKETSSDSFQPVCSTSIDSEDRVCTTKDTSIHDHVCPVCQEKLGPEKMVLPCCHLLCCKCVVTMIERKHSFPSNSSQDSIFCPSCRRRANYGDIMYVNDESKACSFPKKTAKLDEDTEESLVQVEGSYGTKMEAVVRRVLWIQSKEKHAKILIFSSWHDVLDVVEHALLANNITFARVKGNSKINSAIQEFKGTIPQHGGSLKNSSRRLVSKTVLLLPIKLGANGLNLVEAQHVILVEPLLNPAAEAQAINRVHRIGQQFATFVHRFIISETIEESIYKLGQTKMRKVTAASHVPAKRKQEENLLTLTDLSTIFDIDGRGNPSTTILKTPTTTCLRSLPPSMAAAAAAEARLNGASKNVNFFED</sequence>
<evidence type="ECO:0000313" key="1">
    <source>
        <dbReference type="EMBL" id="KAJ7548809.1"/>
    </source>
</evidence>